<sequence length="124" mass="13648">MCRENTQNNNEHEERRSKEKHSVSLDTDSIFALTCSLSLSLSLFPSSISYALLICSFTVGVFRGFSSSATPPSFSLWLLWGKPNPSSTEETFGSSSSGWEERHGSHFFGVNVAQNSRSESAFGL</sequence>
<reference evidence="2" key="1">
    <citation type="journal article" date="2023" name="Front. Plant Sci.">
        <title>Chromosomal-level genome assembly of Melastoma candidum provides insights into trichome evolution.</title>
        <authorList>
            <person name="Zhong Y."/>
            <person name="Wu W."/>
            <person name="Sun C."/>
            <person name="Zou P."/>
            <person name="Liu Y."/>
            <person name="Dai S."/>
            <person name="Zhou R."/>
        </authorList>
    </citation>
    <scope>NUCLEOTIDE SEQUENCE [LARGE SCALE GENOMIC DNA]</scope>
</reference>
<protein>
    <submittedName>
        <fullName evidence="1">Uncharacterized protein</fullName>
    </submittedName>
</protein>
<proteinExistence type="predicted"/>
<evidence type="ECO:0000313" key="1">
    <source>
        <dbReference type="EMBL" id="KAI4373985.1"/>
    </source>
</evidence>
<organism evidence="1 2">
    <name type="scientific">Melastoma candidum</name>
    <dbReference type="NCBI Taxonomy" id="119954"/>
    <lineage>
        <taxon>Eukaryota</taxon>
        <taxon>Viridiplantae</taxon>
        <taxon>Streptophyta</taxon>
        <taxon>Embryophyta</taxon>
        <taxon>Tracheophyta</taxon>
        <taxon>Spermatophyta</taxon>
        <taxon>Magnoliopsida</taxon>
        <taxon>eudicotyledons</taxon>
        <taxon>Gunneridae</taxon>
        <taxon>Pentapetalae</taxon>
        <taxon>rosids</taxon>
        <taxon>malvids</taxon>
        <taxon>Myrtales</taxon>
        <taxon>Melastomataceae</taxon>
        <taxon>Melastomatoideae</taxon>
        <taxon>Melastomateae</taxon>
        <taxon>Melastoma</taxon>
    </lineage>
</organism>
<gene>
    <name evidence="1" type="ORF">MLD38_012037</name>
</gene>
<name>A0ACB9R5L6_9MYRT</name>
<dbReference type="Proteomes" id="UP001057402">
    <property type="component" value="Chromosome 4"/>
</dbReference>
<comment type="caution">
    <text evidence="1">The sequence shown here is derived from an EMBL/GenBank/DDBJ whole genome shotgun (WGS) entry which is preliminary data.</text>
</comment>
<dbReference type="EMBL" id="CM042883">
    <property type="protein sequence ID" value="KAI4373985.1"/>
    <property type="molecule type" value="Genomic_DNA"/>
</dbReference>
<accession>A0ACB9R5L6</accession>
<evidence type="ECO:0000313" key="2">
    <source>
        <dbReference type="Proteomes" id="UP001057402"/>
    </source>
</evidence>
<keyword evidence="2" id="KW-1185">Reference proteome</keyword>